<comment type="caution">
    <text evidence="10">The sequence shown here is derived from an EMBL/GenBank/DDBJ whole genome shotgun (WGS) entry which is preliminary data.</text>
</comment>
<evidence type="ECO:0000256" key="2">
    <source>
        <dbReference type="ARBA" id="ARBA00022723"/>
    </source>
</evidence>
<comment type="similarity">
    <text evidence="1">Belongs to the replication factor A protein 1 family.</text>
</comment>
<sequence length="1269" mass="142936">MASRNQPLTSMNPMQHRDTTVKMRVVCLWCVPPYSSNMSKPNPGAIAIQMVLCDSENCTIGASVPSMYLNKFKGSLVEGGVYFISRFGVGGSGGNFRITTHAFKINFQFGTRVMPTVDDPKIHKYGFEWVTAESITSGNADEKTLVDVIGLLTNIGDVIQSSKDDVSSKRVTIEIEDRARSRVSATLWGRYCDQIEKLMNKHKEGVVVIALQYCKIKVFNGQRSLSNSMHATRILINEDLEEFMGFHDQVSGSNLKSPLIGSSSSSVKYVSHYADPFNAVSLSCISELLLSADESVHCIIGSVLKVNTDKAWFYNACTKCKRKVEEDGESFYCNHCSSPMSIVIPMFRLELVVIDDTAPTNFTLFDRDAAKFLGATAEFMKNKAEKVDDDSMQFLAEFDKFLGIRFVFKVGVKLATWSPTPLLTVQTMSWDQNLIKKLSAESPLDVVASDQNGDTNIGSSYSQDVIGVVVSSENLIPNQEAGKINLDKESANPNYAVEGRSLSFSEEVTSEDRCTTSSNMGNSSEESNTKRRANDFNEVNTVSLDVLKKVKLEKLFRVTAAISSQSKTSVSSSILPRHPTLGFYLKDREFDSKEILTHLPPLPTDVSDRFAKLTGVVNGILCVDFAIPAAEEIYSLCNITNSSFLMVPSIQPASDNGKVLSIFGANSSTGHESIVRMWKDELHGIPSSLSVYDTLHHMWSPIQQHLLDVSQIYDRYIHINGIQYWISATETADTSNCKKLLIAFNIAERTWVNYDLSINMVGDQFYFCEVDGLVGIITWTSGSLEITMHYNHFVKRNSSNGTTIFRRVKGVKDVPTFLNFLTYRNDKFVFHCDNHFQVDLNKDVCYKDVFSFPRGELCDTEKIAVPKQHKTKVQKSSDDVPIQYFGFDFVNFRSIRCGVVDSTLLIGLVRNIFNIRRKFSDNFQTNRIPIEIYDACGNVLQVVLCGIHCQNFRIFIRNFSGGRIIVAIQWCKVANFHGSKYLTTSMEATRLLINEDITRFDNLPIEFQQLELKPDNFRNIHLAHVSSELSEEPFNDIQLNTISELYISSEYSVHFILATVIKVNTSTDWYYYACDFCMEELDLEDDCYYCYSCGKSISTPSIKYKINVEVVDYTGWARLIILDPDASNFLMTDASKLLCRELTDDPLKHTNMLENLTHKVFLFKIFMNEASCVPTPSFEVITMSWDASLIEKLSDKVIPTSDVESDEKSQNEISSTFPVFNSTNQLTRPHNDQATSLNKCYTLGDVTYSKIAYTLDQPYSENHHTIEID</sequence>
<dbReference type="CDD" id="cd04481">
    <property type="entry name" value="RPA1_DBD_B_like"/>
    <property type="match status" value="2"/>
</dbReference>
<keyword evidence="4" id="KW-0862">Zinc</keyword>
<proteinExistence type="inferred from homology"/>
<evidence type="ECO:0000313" key="10">
    <source>
        <dbReference type="EMBL" id="KAF7825226.1"/>
    </source>
</evidence>
<organism evidence="10 11">
    <name type="scientific">Senna tora</name>
    <dbReference type="NCBI Taxonomy" id="362788"/>
    <lineage>
        <taxon>Eukaryota</taxon>
        <taxon>Viridiplantae</taxon>
        <taxon>Streptophyta</taxon>
        <taxon>Embryophyta</taxon>
        <taxon>Tracheophyta</taxon>
        <taxon>Spermatophyta</taxon>
        <taxon>Magnoliopsida</taxon>
        <taxon>eudicotyledons</taxon>
        <taxon>Gunneridae</taxon>
        <taxon>Pentapetalae</taxon>
        <taxon>rosids</taxon>
        <taxon>fabids</taxon>
        <taxon>Fabales</taxon>
        <taxon>Fabaceae</taxon>
        <taxon>Caesalpinioideae</taxon>
        <taxon>Cassia clade</taxon>
        <taxon>Senna</taxon>
    </lineage>
</organism>
<accession>A0A834TQR3</accession>
<evidence type="ECO:0000256" key="1">
    <source>
        <dbReference type="ARBA" id="ARBA00005690"/>
    </source>
</evidence>
<evidence type="ECO:0000313" key="11">
    <source>
        <dbReference type="Proteomes" id="UP000634136"/>
    </source>
</evidence>
<dbReference type="InterPro" id="IPR047192">
    <property type="entry name" value="Euk_RPA1_DBD_C"/>
</dbReference>
<keyword evidence="11" id="KW-1185">Reference proteome</keyword>
<dbReference type="InterPro" id="IPR031657">
    <property type="entry name" value="REPA_OB_2"/>
</dbReference>
<keyword evidence="2" id="KW-0479">Metal-binding</keyword>
<evidence type="ECO:0000256" key="3">
    <source>
        <dbReference type="ARBA" id="ARBA00022771"/>
    </source>
</evidence>
<feature type="compositionally biased region" description="Low complexity" evidence="6">
    <location>
        <begin position="515"/>
        <end position="526"/>
    </location>
</feature>
<dbReference type="Pfam" id="PF16900">
    <property type="entry name" value="REPA_OB_2"/>
    <property type="match status" value="1"/>
</dbReference>
<dbReference type="InterPro" id="IPR012340">
    <property type="entry name" value="NA-bd_OB-fold"/>
</dbReference>
<dbReference type="Gene3D" id="2.40.50.140">
    <property type="entry name" value="Nucleic acid-binding proteins"/>
    <property type="match status" value="5"/>
</dbReference>
<dbReference type="GO" id="GO:0008270">
    <property type="term" value="F:zinc ion binding"/>
    <property type="evidence" value="ECO:0007669"/>
    <property type="project" value="UniProtKB-KW"/>
</dbReference>
<dbReference type="PANTHER" id="PTHR47165">
    <property type="entry name" value="OS03G0429900 PROTEIN"/>
    <property type="match status" value="1"/>
</dbReference>
<evidence type="ECO:0000256" key="5">
    <source>
        <dbReference type="ARBA" id="ARBA00023125"/>
    </source>
</evidence>
<feature type="domain" description="Replication factor A C-terminal" evidence="8">
    <location>
        <begin position="1058"/>
        <end position="1168"/>
    </location>
</feature>
<feature type="domain" description="Replication protein A OB" evidence="9">
    <location>
        <begin position="139"/>
        <end position="229"/>
    </location>
</feature>
<feature type="region of interest" description="Disordered" evidence="6">
    <location>
        <begin position="506"/>
        <end position="532"/>
    </location>
</feature>
<dbReference type="Proteomes" id="UP000634136">
    <property type="component" value="Unassembled WGS sequence"/>
</dbReference>
<feature type="domain" description="Replication protein A 70 kDa DNA-binding subunit B/D first OB fold" evidence="7">
    <location>
        <begin position="42"/>
        <end position="115"/>
    </location>
</feature>
<keyword evidence="5 10" id="KW-0238">DNA-binding</keyword>
<dbReference type="OrthoDB" id="1436396at2759"/>
<feature type="domain" description="Replication factor A C-terminal" evidence="8">
    <location>
        <begin position="301"/>
        <end position="427"/>
    </location>
</feature>
<evidence type="ECO:0000259" key="9">
    <source>
        <dbReference type="Pfam" id="PF16900"/>
    </source>
</evidence>
<dbReference type="CDD" id="cd04480">
    <property type="entry name" value="RPA1_DBD_A_like"/>
    <property type="match status" value="1"/>
</dbReference>
<dbReference type="AlphaFoldDB" id="A0A834TQR3"/>
<evidence type="ECO:0000259" key="8">
    <source>
        <dbReference type="Pfam" id="PF08646"/>
    </source>
</evidence>
<dbReference type="GO" id="GO:0003677">
    <property type="term" value="F:DNA binding"/>
    <property type="evidence" value="ECO:0007669"/>
    <property type="project" value="UniProtKB-KW"/>
</dbReference>
<dbReference type="Pfam" id="PF02721">
    <property type="entry name" value="DUF223"/>
    <property type="match status" value="1"/>
</dbReference>
<evidence type="ECO:0000256" key="4">
    <source>
        <dbReference type="ARBA" id="ARBA00022833"/>
    </source>
</evidence>
<evidence type="ECO:0000259" key="7">
    <source>
        <dbReference type="Pfam" id="PF02721"/>
    </source>
</evidence>
<name>A0A834TQR3_9FABA</name>
<reference evidence="10" key="1">
    <citation type="submission" date="2020-09" db="EMBL/GenBank/DDBJ databases">
        <title>Genome-Enabled Discovery of Anthraquinone Biosynthesis in Senna tora.</title>
        <authorList>
            <person name="Kang S.-H."/>
            <person name="Pandey R.P."/>
            <person name="Lee C.-M."/>
            <person name="Sim J.-S."/>
            <person name="Jeong J.-T."/>
            <person name="Choi B.-S."/>
            <person name="Jung M."/>
            <person name="Ginzburg D."/>
            <person name="Zhao K."/>
            <person name="Won S.Y."/>
            <person name="Oh T.-J."/>
            <person name="Yu Y."/>
            <person name="Kim N.-H."/>
            <person name="Lee O.R."/>
            <person name="Lee T.-H."/>
            <person name="Bashyal P."/>
            <person name="Kim T.-S."/>
            <person name="Lee W.-H."/>
            <person name="Kawkins C."/>
            <person name="Kim C.-K."/>
            <person name="Kim J.S."/>
            <person name="Ahn B.O."/>
            <person name="Rhee S.Y."/>
            <person name="Sohng J.K."/>
        </authorList>
    </citation>
    <scope>NUCLEOTIDE SEQUENCE</scope>
    <source>
        <tissue evidence="10">Leaf</tissue>
    </source>
</reference>
<dbReference type="InterPro" id="IPR013955">
    <property type="entry name" value="Rep_factor-A_C"/>
</dbReference>
<dbReference type="PANTHER" id="PTHR47165:SF4">
    <property type="entry name" value="OS03G0429900 PROTEIN"/>
    <property type="match status" value="1"/>
</dbReference>
<keyword evidence="3" id="KW-0863">Zinc-finger</keyword>
<dbReference type="CDD" id="cd04476">
    <property type="entry name" value="RPA1_DBD_C"/>
    <property type="match status" value="1"/>
</dbReference>
<evidence type="ECO:0000256" key="6">
    <source>
        <dbReference type="SAM" id="MobiDB-lite"/>
    </source>
</evidence>
<dbReference type="SUPFAM" id="SSF50249">
    <property type="entry name" value="Nucleic acid-binding proteins"/>
    <property type="match status" value="5"/>
</dbReference>
<protein>
    <submittedName>
        <fullName evidence="10">Replication protein A 70 kDa DNA-binding subunit E-like</fullName>
    </submittedName>
</protein>
<gene>
    <name evidence="10" type="ORF">G2W53_016390</name>
</gene>
<dbReference type="EMBL" id="JAAIUW010000006">
    <property type="protein sequence ID" value="KAF7825226.1"/>
    <property type="molecule type" value="Genomic_DNA"/>
</dbReference>
<dbReference type="Pfam" id="PF08646">
    <property type="entry name" value="Rep_fac-A_C"/>
    <property type="match status" value="2"/>
</dbReference>
<dbReference type="InterPro" id="IPR003871">
    <property type="entry name" value="RFA1B/D_OB_1st"/>
</dbReference>